<name>A0A453BND9_AEGTS</name>
<dbReference type="Gramene" id="AET2Gv20573300.14">
    <property type="protein sequence ID" value="AET2Gv20573300.14"/>
    <property type="gene ID" value="AET2Gv20573300"/>
</dbReference>
<proteinExistence type="predicted"/>
<evidence type="ECO:0000313" key="3">
    <source>
        <dbReference type="Proteomes" id="UP000015105"/>
    </source>
</evidence>
<reference evidence="3" key="1">
    <citation type="journal article" date="2014" name="Science">
        <title>Ancient hybridizations among the ancestral genomes of bread wheat.</title>
        <authorList>
            <consortium name="International Wheat Genome Sequencing Consortium,"/>
            <person name="Marcussen T."/>
            <person name="Sandve S.R."/>
            <person name="Heier L."/>
            <person name="Spannagl M."/>
            <person name="Pfeifer M."/>
            <person name="Jakobsen K.S."/>
            <person name="Wulff B.B."/>
            <person name="Steuernagel B."/>
            <person name="Mayer K.F."/>
            <person name="Olsen O.A."/>
        </authorList>
    </citation>
    <scope>NUCLEOTIDE SEQUENCE [LARGE SCALE GENOMIC DNA]</scope>
    <source>
        <strain evidence="3">cv. AL8/78</strain>
    </source>
</reference>
<reference evidence="2" key="4">
    <citation type="submission" date="2019-03" db="UniProtKB">
        <authorList>
            <consortium name="EnsemblPlants"/>
        </authorList>
    </citation>
    <scope>IDENTIFICATION</scope>
</reference>
<dbReference type="AlphaFoldDB" id="A0A453BND9"/>
<feature type="compositionally biased region" description="Low complexity" evidence="1">
    <location>
        <begin position="112"/>
        <end position="132"/>
    </location>
</feature>
<keyword evidence="3" id="KW-1185">Reference proteome</keyword>
<accession>A0A453BND9</accession>
<feature type="region of interest" description="Disordered" evidence="1">
    <location>
        <begin position="112"/>
        <end position="189"/>
    </location>
</feature>
<reference evidence="2" key="3">
    <citation type="journal article" date="2017" name="Nature">
        <title>Genome sequence of the progenitor of the wheat D genome Aegilops tauschii.</title>
        <authorList>
            <person name="Luo M.C."/>
            <person name="Gu Y.Q."/>
            <person name="Puiu D."/>
            <person name="Wang H."/>
            <person name="Twardziok S.O."/>
            <person name="Deal K.R."/>
            <person name="Huo N."/>
            <person name="Zhu T."/>
            <person name="Wang L."/>
            <person name="Wang Y."/>
            <person name="McGuire P.E."/>
            <person name="Liu S."/>
            <person name="Long H."/>
            <person name="Ramasamy R.K."/>
            <person name="Rodriguez J.C."/>
            <person name="Van S.L."/>
            <person name="Yuan L."/>
            <person name="Wang Z."/>
            <person name="Xia Z."/>
            <person name="Xiao L."/>
            <person name="Anderson O.D."/>
            <person name="Ouyang S."/>
            <person name="Liang Y."/>
            <person name="Zimin A.V."/>
            <person name="Pertea G."/>
            <person name="Qi P."/>
            <person name="Bennetzen J.L."/>
            <person name="Dai X."/>
            <person name="Dawson M.W."/>
            <person name="Muller H.G."/>
            <person name="Kugler K."/>
            <person name="Rivarola-Duarte L."/>
            <person name="Spannagl M."/>
            <person name="Mayer K.F.X."/>
            <person name="Lu F.H."/>
            <person name="Bevan M.W."/>
            <person name="Leroy P."/>
            <person name="Li P."/>
            <person name="You F.M."/>
            <person name="Sun Q."/>
            <person name="Liu Z."/>
            <person name="Lyons E."/>
            <person name="Wicker T."/>
            <person name="Salzberg S.L."/>
            <person name="Devos K.M."/>
            <person name="Dvorak J."/>
        </authorList>
    </citation>
    <scope>NUCLEOTIDE SEQUENCE [LARGE SCALE GENOMIC DNA]</scope>
    <source>
        <strain evidence="2">cv. AL8/78</strain>
    </source>
</reference>
<evidence type="ECO:0000256" key="1">
    <source>
        <dbReference type="SAM" id="MobiDB-lite"/>
    </source>
</evidence>
<feature type="compositionally biased region" description="Basic and acidic residues" evidence="1">
    <location>
        <begin position="134"/>
        <end position="145"/>
    </location>
</feature>
<protein>
    <submittedName>
        <fullName evidence="2">Uncharacterized protein</fullName>
    </submittedName>
</protein>
<sequence length="189" mass="19553">MDDGARPAPNHKRHLPLQEAGGELVELLWQDGAIVAQAQAQTPHRRFPQSGAASGVTAEDAAAWLIPDGGGGRDLYSHLWHGVVDGDAGALVAGSGAGTSFCGSNAVTAPALLPSPEEEPGSSSAGGQALLSKRGRDELGSHREVLLMPTTVRPSMRPARSGRRQSEGLVLPRSITNQSGKEGIGSTKR</sequence>
<evidence type="ECO:0000313" key="2">
    <source>
        <dbReference type="EnsemblPlants" id="AET2Gv20573300.14"/>
    </source>
</evidence>
<reference evidence="2" key="5">
    <citation type="journal article" date="2021" name="G3 (Bethesda)">
        <title>Aegilops tauschii genome assembly Aet v5.0 features greater sequence contiguity and improved annotation.</title>
        <authorList>
            <person name="Wang L."/>
            <person name="Zhu T."/>
            <person name="Rodriguez J.C."/>
            <person name="Deal K.R."/>
            <person name="Dubcovsky J."/>
            <person name="McGuire P.E."/>
            <person name="Lux T."/>
            <person name="Spannagl M."/>
            <person name="Mayer K.F.X."/>
            <person name="Baldrich P."/>
            <person name="Meyers B.C."/>
            <person name="Huo N."/>
            <person name="Gu Y.Q."/>
            <person name="Zhou H."/>
            <person name="Devos K.M."/>
            <person name="Bennetzen J.L."/>
            <person name="Unver T."/>
            <person name="Budak H."/>
            <person name="Gulick P.J."/>
            <person name="Galiba G."/>
            <person name="Kalapos B."/>
            <person name="Nelson D.R."/>
            <person name="Li P."/>
            <person name="You F.M."/>
            <person name="Luo M.C."/>
            <person name="Dvorak J."/>
        </authorList>
    </citation>
    <scope>NUCLEOTIDE SEQUENCE [LARGE SCALE GENOMIC DNA]</scope>
    <source>
        <strain evidence="2">cv. AL8/78</strain>
    </source>
</reference>
<organism evidence="2 3">
    <name type="scientific">Aegilops tauschii subsp. strangulata</name>
    <name type="common">Goatgrass</name>
    <dbReference type="NCBI Taxonomy" id="200361"/>
    <lineage>
        <taxon>Eukaryota</taxon>
        <taxon>Viridiplantae</taxon>
        <taxon>Streptophyta</taxon>
        <taxon>Embryophyta</taxon>
        <taxon>Tracheophyta</taxon>
        <taxon>Spermatophyta</taxon>
        <taxon>Magnoliopsida</taxon>
        <taxon>Liliopsida</taxon>
        <taxon>Poales</taxon>
        <taxon>Poaceae</taxon>
        <taxon>BOP clade</taxon>
        <taxon>Pooideae</taxon>
        <taxon>Triticodae</taxon>
        <taxon>Triticeae</taxon>
        <taxon>Triticinae</taxon>
        <taxon>Aegilops</taxon>
    </lineage>
</organism>
<reference evidence="3" key="2">
    <citation type="journal article" date="2017" name="Nat. Plants">
        <title>The Aegilops tauschii genome reveals multiple impacts of transposons.</title>
        <authorList>
            <person name="Zhao G."/>
            <person name="Zou C."/>
            <person name="Li K."/>
            <person name="Wang K."/>
            <person name="Li T."/>
            <person name="Gao L."/>
            <person name="Zhang X."/>
            <person name="Wang H."/>
            <person name="Yang Z."/>
            <person name="Liu X."/>
            <person name="Jiang W."/>
            <person name="Mao L."/>
            <person name="Kong X."/>
            <person name="Jiao Y."/>
            <person name="Jia J."/>
        </authorList>
    </citation>
    <scope>NUCLEOTIDE SEQUENCE [LARGE SCALE GENOMIC DNA]</scope>
    <source>
        <strain evidence="3">cv. AL8/78</strain>
    </source>
</reference>
<dbReference type="Proteomes" id="UP000015105">
    <property type="component" value="Chromosome 2D"/>
</dbReference>
<dbReference type="EnsemblPlants" id="AET2Gv20573300.14">
    <property type="protein sequence ID" value="AET2Gv20573300.14"/>
    <property type="gene ID" value="AET2Gv20573300"/>
</dbReference>